<dbReference type="InterPro" id="IPR036179">
    <property type="entry name" value="Ig-like_dom_sf"/>
</dbReference>
<reference evidence="6 7" key="1">
    <citation type="submission" date="2013-11" db="EMBL/GenBank/DDBJ databases">
        <title>Genome sequencing of Stegodyphus mimosarum.</title>
        <authorList>
            <person name="Bechsgaard J."/>
        </authorList>
    </citation>
    <scope>NUCLEOTIDE SEQUENCE [LARGE SCALE GENOMIC DNA]</scope>
</reference>
<dbReference type="CDD" id="cd00063">
    <property type="entry name" value="FN3"/>
    <property type="match status" value="1"/>
</dbReference>
<evidence type="ECO:0000256" key="3">
    <source>
        <dbReference type="SAM" id="Phobius"/>
    </source>
</evidence>
<accession>A0A087T9Z2</accession>
<dbReference type="EMBL" id="KK114222">
    <property type="protein sequence ID" value="KFM61931.1"/>
    <property type="molecule type" value="Genomic_DNA"/>
</dbReference>
<feature type="domain" description="Ig-like" evidence="4">
    <location>
        <begin position="38"/>
        <end position="123"/>
    </location>
</feature>
<evidence type="ECO:0000256" key="1">
    <source>
        <dbReference type="ARBA" id="ARBA00022737"/>
    </source>
</evidence>
<dbReference type="Pfam" id="PF00041">
    <property type="entry name" value="fn3"/>
    <property type="match status" value="1"/>
</dbReference>
<dbReference type="GO" id="GO:0098609">
    <property type="term" value="P:cell-cell adhesion"/>
    <property type="evidence" value="ECO:0007669"/>
    <property type="project" value="TreeGrafter"/>
</dbReference>
<dbReference type="Gene3D" id="2.60.40.10">
    <property type="entry name" value="Immunoglobulins"/>
    <property type="match status" value="2"/>
</dbReference>
<gene>
    <name evidence="6" type="ORF">X975_11110</name>
</gene>
<dbReference type="SUPFAM" id="SSF48726">
    <property type="entry name" value="Immunoglobulin"/>
    <property type="match status" value="1"/>
</dbReference>
<dbReference type="SMART" id="SM00409">
    <property type="entry name" value="IG"/>
    <property type="match status" value="1"/>
</dbReference>
<keyword evidence="2" id="KW-1015">Disulfide bond</keyword>
<dbReference type="GO" id="GO:0016020">
    <property type="term" value="C:membrane"/>
    <property type="evidence" value="ECO:0007669"/>
    <property type="project" value="UniProtKB-SubCell"/>
</dbReference>
<dbReference type="PANTHER" id="PTHR44170">
    <property type="entry name" value="PROTEIN SIDEKICK"/>
    <property type="match status" value="1"/>
</dbReference>
<dbReference type="InterPro" id="IPR036116">
    <property type="entry name" value="FN3_sf"/>
</dbReference>
<dbReference type="CDD" id="cd00096">
    <property type="entry name" value="Ig"/>
    <property type="match status" value="1"/>
</dbReference>
<dbReference type="SMART" id="SM00408">
    <property type="entry name" value="IGc2"/>
    <property type="match status" value="1"/>
</dbReference>
<evidence type="ECO:0000256" key="2">
    <source>
        <dbReference type="ARBA" id="ARBA00023157"/>
    </source>
</evidence>
<keyword evidence="3" id="KW-0812">Transmembrane</keyword>
<keyword evidence="3" id="KW-0472">Membrane</keyword>
<feature type="transmembrane region" description="Helical" evidence="3">
    <location>
        <begin position="12"/>
        <end position="33"/>
    </location>
</feature>
<dbReference type="InterPro" id="IPR007110">
    <property type="entry name" value="Ig-like_dom"/>
</dbReference>
<dbReference type="PROSITE" id="PS50853">
    <property type="entry name" value="FN3"/>
    <property type="match status" value="1"/>
</dbReference>
<dbReference type="OMA" id="IWANNKL"/>
<feature type="transmembrane region" description="Helical" evidence="3">
    <location>
        <begin position="245"/>
        <end position="269"/>
    </location>
</feature>
<dbReference type="OrthoDB" id="6266590at2759"/>
<protein>
    <submittedName>
        <fullName evidence="6">Down syndrome cell adhesion molecule-like protein 1-like protein</fullName>
    </submittedName>
</protein>
<keyword evidence="7" id="KW-1185">Reference proteome</keyword>
<dbReference type="PROSITE" id="PS50835">
    <property type="entry name" value="IG_LIKE"/>
    <property type="match status" value="1"/>
</dbReference>
<sequence length="326" mass="36679">MYSSLYINRTSYYCLLLIFVIGVNFCNVSLAYLKVIAPLTPVTEADLGSQLLLSCNVSGEPPPYFVWLKEGRSLPMNLSWEPPYDDRQVLISYSVLSVDAGNYTCLATNLYDFKKQNTELRIKTPPGKLQNVSVHPSTIVATVRWHVDNDGGYPITNFTLLYRPTNASASEKWHVPQPVHVSPSARQFFVYQLKPGTDYTFRMWATNKLGPGEAVSVRASTAKPIEPPEVLEKMLEDAEDFSSTAWLVAICMVAATVLTLSFLSCALIYREHRNETPEESLPRIIANPGFEIDLEQSYLLDHADYNDNTEQTVRINNNTVIQPSRV</sequence>
<dbReference type="InterPro" id="IPR013783">
    <property type="entry name" value="Ig-like_fold"/>
</dbReference>
<dbReference type="SMART" id="SM00060">
    <property type="entry name" value="FN3"/>
    <property type="match status" value="1"/>
</dbReference>
<evidence type="ECO:0000259" key="4">
    <source>
        <dbReference type="PROSITE" id="PS50835"/>
    </source>
</evidence>
<dbReference type="AlphaFoldDB" id="A0A087T9Z2"/>
<evidence type="ECO:0000313" key="6">
    <source>
        <dbReference type="EMBL" id="KFM61931.1"/>
    </source>
</evidence>
<evidence type="ECO:0000313" key="7">
    <source>
        <dbReference type="Proteomes" id="UP000054359"/>
    </source>
</evidence>
<dbReference type="InterPro" id="IPR003961">
    <property type="entry name" value="FN3_dom"/>
</dbReference>
<feature type="non-terminal residue" evidence="6">
    <location>
        <position position="326"/>
    </location>
</feature>
<dbReference type="Pfam" id="PF13927">
    <property type="entry name" value="Ig_3"/>
    <property type="match status" value="1"/>
</dbReference>
<feature type="domain" description="Fibronectin type-III" evidence="5">
    <location>
        <begin position="125"/>
        <end position="225"/>
    </location>
</feature>
<dbReference type="InterPro" id="IPR003599">
    <property type="entry name" value="Ig_sub"/>
</dbReference>
<proteinExistence type="predicted"/>
<evidence type="ECO:0000259" key="5">
    <source>
        <dbReference type="PROSITE" id="PS50853"/>
    </source>
</evidence>
<keyword evidence="1" id="KW-0677">Repeat</keyword>
<dbReference type="PRINTS" id="PR00014">
    <property type="entry name" value="FNTYPEIII"/>
</dbReference>
<dbReference type="SUPFAM" id="SSF49265">
    <property type="entry name" value="Fibronectin type III"/>
    <property type="match status" value="1"/>
</dbReference>
<organism evidence="6 7">
    <name type="scientific">Stegodyphus mimosarum</name>
    <name type="common">African social velvet spider</name>
    <dbReference type="NCBI Taxonomy" id="407821"/>
    <lineage>
        <taxon>Eukaryota</taxon>
        <taxon>Metazoa</taxon>
        <taxon>Ecdysozoa</taxon>
        <taxon>Arthropoda</taxon>
        <taxon>Chelicerata</taxon>
        <taxon>Arachnida</taxon>
        <taxon>Araneae</taxon>
        <taxon>Araneomorphae</taxon>
        <taxon>Entelegynae</taxon>
        <taxon>Eresoidea</taxon>
        <taxon>Eresidae</taxon>
        <taxon>Stegodyphus</taxon>
    </lineage>
</organism>
<dbReference type="InterPro" id="IPR003598">
    <property type="entry name" value="Ig_sub2"/>
</dbReference>
<keyword evidence="3" id="KW-1133">Transmembrane helix</keyword>
<dbReference type="PANTHER" id="PTHR44170:SF6">
    <property type="entry name" value="CONTACTIN"/>
    <property type="match status" value="1"/>
</dbReference>
<name>A0A087T9Z2_STEMI</name>
<dbReference type="Proteomes" id="UP000054359">
    <property type="component" value="Unassembled WGS sequence"/>
</dbReference>